<feature type="transmembrane region" description="Helical" evidence="2">
    <location>
        <begin position="46"/>
        <end position="67"/>
    </location>
</feature>
<dbReference type="OrthoDB" id="5572457at2"/>
<evidence type="ECO:0000313" key="4">
    <source>
        <dbReference type="EMBL" id="POZ51440.1"/>
    </source>
</evidence>
<feature type="compositionally biased region" description="Basic residues" evidence="1">
    <location>
        <begin position="114"/>
        <end position="124"/>
    </location>
</feature>
<gene>
    <name evidence="4" type="ORF">AADEFJLK_02890</name>
    <name evidence="3" type="ORF">CEK71_11180</name>
</gene>
<dbReference type="AlphaFoldDB" id="A0A1Z4BZ79"/>
<evidence type="ECO:0000313" key="6">
    <source>
        <dbReference type="Proteomes" id="UP000237423"/>
    </source>
</evidence>
<dbReference type="RefSeq" id="WP_088619460.1">
    <property type="nucleotide sequence ID" value="NZ_CP022129.1"/>
</dbReference>
<feature type="transmembrane region" description="Helical" evidence="2">
    <location>
        <begin position="87"/>
        <end position="109"/>
    </location>
</feature>
<dbReference type="Proteomes" id="UP000197019">
    <property type="component" value="Chromosome"/>
</dbReference>
<reference evidence="4 6" key="2">
    <citation type="submission" date="2017-11" db="EMBL/GenBank/DDBJ databases">
        <title>Draft Genome Sequence of Methylobacter psychrotolerans Sph1T, an Obligate Methanotroph from Low-Temperature Environments.</title>
        <authorList>
            <person name="Oshkin I.Y."/>
            <person name="Miroshnikov K."/>
            <person name="Belova S.E."/>
            <person name="Korzhenkov A."/>
            <person name="Toshchakov S.V."/>
            <person name="Dedysh S.N."/>
        </authorList>
    </citation>
    <scope>NUCLEOTIDE SEQUENCE [LARGE SCALE GENOMIC DNA]</scope>
    <source>
        <strain evidence="4 6">Sph1</strain>
    </source>
</reference>
<organism evidence="3 5">
    <name type="scientific">Methylovulum psychrotolerans</name>
    <dbReference type="NCBI Taxonomy" id="1704499"/>
    <lineage>
        <taxon>Bacteria</taxon>
        <taxon>Pseudomonadati</taxon>
        <taxon>Pseudomonadota</taxon>
        <taxon>Gammaproteobacteria</taxon>
        <taxon>Methylococcales</taxon>
        <taxon>Methylococcaceae</taxon>
        <taxon>Methylovulum</taxon>
    </lineage>
</organism>
<dbReference type="EMBL" id="CP022129">
    <property type="protein sequence ID" value="ASF46588.1"/>
    <property type="molecule type" value="Genomic_DNA"/>
</dbReference>
<sequence length="135" mass="14888">MIFLPNRRQTPSLSAQIRASGRRVAHRQKRISDDTAILSQKIKRQLAAPPNLLLASGIGFIIGEITYRPPVKSGQPDNKSTTTRSPLTIALSLISSIRTLYTALPLVWLMKAAKPKPPKPKTAHHLPASRQPWNG</sequence>
<keyword evidence="2" id="KW-0472">Membrane</keyword>
<keyword evidence="2" id="KW-1133">Transmembrane helix</keyword>
<proteinExistence type="predicted"/>
<protein>
    <submittedName>
        <fullName evidence="3">Uncharacterized protein</fullName>
    </submittedName>
</protein>
<name>A0A1Z4BZ79_9GAMM</name>
<evidence type="ECO:0000313" key="3">
    <source>
        <dbReference type="EMBL" id="ASF46588.1"/>
    </source>
</evidence>
<dbReference type="EMBL" id="PGFZ01000006">
    <property type="protein sequence ID" value="POZ51440.1"/>
    <property type="molecule type" value="Genomic_DNA"/>
</dbReference>
<dbReference type="KEGG" id="mpsy:CEK71_11180"/>
<evidence type="ECO:0000256" key="1">
    <source>
        <dbReference type="SAM" id="MobiDB-lite"/>
    </source>
</evidence>
<evidence type="ECO:0000313" key="5">
    <source>
        <dbReference type="Proteomes" id="UP000197019"/>
    </source>
</evidence>
<feature type="region of interest" description="Disordered" evidence="1">
    <location>
        <begin position="114"/>
        <end position="135"/>
    </location>
</feature>
<evidence type="ECO:0000256" key="2">
    <source>
        <dbReference type="SAM" id="Phobius"/>
    </source>
</evidence>
<reference evidence="3 5" key="1">
    <citation type="submission" date="2017-06" db="EMBL/GenBank/DDBJ databases">
        <title>Genome Sequencing of the methanotroph Methylovulum psychrotolerants str. HV10-M2 isolated from a high-altitude environment.</title>
        <authorList>
            <person name="Mateos-Rivera A."/>
        </authorList>
    </citation>
    <scope>NUCLEOTIDE SEQUENCE [LARGE SCALE GENOMIC DNA]</scope>
    <source>
        <strain evidence="3 5">HV10_M2</strain>
    </source>
</reference>
<keyword evidence="5" id="KW-1185">Reference proteome</keyword>
<dbReference type="Proteomes" id="UP000237423">
    <property type="component" value="Unassembled WGS sequence"/>
</dbReference>
<keyword evidence="2" id="KW-0812">Transmembrane</keyword>
<accession>A0A1Z4BZ79</accession>